<evidence type="ECO:0000313" key="1">
    <source>
        <dbReference type="EMBL" id="AHH04223.1"/>
    </source>
</evidence>
<keyword evidence="1" id="KW-0614">Plasmid</keyword>
<dbReference type="EMBL" id="CP004163">
    <property type="protein sequence ID" value="AHH04223.1"/>
    <property type="molecule type" value="Genomic_DNA"/>
</dbReference>
<reference evidence="1" key="1">
    <citation type="submission" date="2013-02" db="EMBL/GenBank/DDBJ databases">
        <title>Comparative genomics of Borrelia species.</title>
        <authorList>
            <person name="Schwan T.G."/>
            <person name="Raffel S.J."/>
            <person name="Porcella S.F."/>
        </authorList>
    </citation>
    <scope>NUCLEOTIDE SEQUENCE</scope>
    <source>
        <strain evidence="1">YOR</strain>
        <plasmid evidence="1">unnamed</plasmid>
    </source>
</reference>
<sequence length="32" mass="3624">MEDIIKKTVKNVLEKVKQEVDKARAPKATGQQ</sequence>
<protein>
    <submittedName>
        <fullName evidence="1">Variable major outer membrane lipoprotein</fullName>
    </submittedName>
</protein>
<geneLocation type="plasmid" evidence="1">
    <name>unnamed</name>
</geneLocation>
<dbReference type="HOGENOM" id="CLU_219655_0_0_12"/>
<name>W5SBZ6_9SPIR</name>
<proteinExistence type="predicted"/>
<dbReference type="AlphaFoldDB" id="W5SBZ6"/>
<gene>
    <name evidence="1" type="ORF">BHY_1272</name>
</gene>
<organism evidence="1">
    <name type="scientific">Borrelia nietonii YOR</name>
    <dbReference type="NCBI Taxonomy" id="1293576"/>
    <lineage>
        <taxon>Bacteria</taxon>
        <taxon>Pseudomonadati</taxon>
        <taxon>Spirochaetota</taxon>
        <taxon>Spirochaetia</taxon>
        <taxon>Spirochaetales</taxon>
        <taxon>Borreliaceae</taxon>
        <taxon>Borrelia</taxon>
        <taxon>Borrelia nietonii</taxon>
    </lineage>
</organism>
<keyword evidence="1" id="KW-0449">Lipoprotein</keyword>
<accession>W5SBZ6</accession>